<dbReference type="Proteomes" id="UP001312865">
    <property type="component" value="Unassembled WGS sequence"/>
</dbReference>
<comment type="caution">
    <text evidence="2">The sequence shown here is derived from an EMBL/GenBank/DDBJ whole genome shotgun (WGS) entry which is preliminary data.</text>
</comment>
<dbReference type="InterPro" id="IPR000182">
    <property type="entry name" value="GNAT_dom"/>
</dbReference>
<dbReference type="EMBL" id="JBBAXC010000008">
    <property type="protein sequence ID" value="MEI5907645.1"/>
    <property type="molecule type" value="Genomic_DNA"/>
</dbReference>
<feature type="domain" description="N-acetyltransferase" evidence="1">
    <location>
        <begin position="6"/>
        <end position="163"/>
    </location>
</feature>
<name>A0ABU8HE65_9BACI</name>
<dbReference type="InterPro" id="IPR016181">
    <property type="entry name" value="Acyl_CoA_acyltransferase"/>
</dbReference>
<dbReference type="SUPFAM" id="SSF55729">
    <property type="entry name" value="Acyl-CoA N-acyltransferases (Nat)"/>
    <property type="match status" value="1"/>
</dbReference>
<evidence type="ECO:0000259" key="1">
    <source>
        <dbReference type="PROSITE" id="PS51186"/>
    </source>
</evidence>
<sequence length="179" mass="20953">MRVEKVMEYDLKDEMRLELQQLLVECFSDDYPKDRYYFKQLPHFRFIVFNDNSQLVGHVGLDYRVMNLNGEPTKVLGVIDLCVAKNDRSKGIGSLLLAKIDLFCKHKAVDFILLFADNKNLYLKAGFKPVRNRCKWLKIDDENQKIYGIGHEKIEGLMIKEVGNRKWQAGELDLLGYLY</sequence>
<dbReference type="Pfam" id="PF13527">
    <property type="entry name" value="Acetyltransf_9"/>
    <property type="match status" value="1"/>
</dbReference>
<accession>A0ABU8HE65</accession>
<keyword evidence="3" id="KW-1185">Reference proteome</keyword>
<organism evidence="2 3">
    <name type="scientific">Bacillus spongiae</name>
    <dbReference type="NCBI Taxonomy" id="2683610"/>
    <lineage>
        <taxon>Bacteria</taxon>
        <taxon>Bacillati</taxon>
        <taxon>Bacillota</taxon>
        <taxon>Bacilli</taxon>
        <taxon>Bacillales</taxon>
        <taxon>Bacillaceae</taxon>
        <taxon>Bacillus</taxon>
    </lineage>
</organism>
<evidence type="ECO:0000313" key="3">
    <source>
        <dbReference type="Proteomes" id="UP001312865"/>
    </source>
</evidence>
<reference evidence="2 3" key="1">
    <citation type="journal article" date="2018" name="J. Microbiol.">
        <title>Bacillus spongiae sp. nov., isolated from sponge of Jeju Island.</title>
        <authorList>
            <person name="Lee G.E."/>
            <person name="Im W.T."/>
            <person name="Park J.S."/>
        </authorList>
    </citation>
    <scope>NUCLEOTIDE SEQUENCE [LARGE SCALE GENOMIC DNA]</scope>
    <source>
        <strain evidence="2 3">135PIL107-10</strain>
    </source>
</reference>
<dbReference type="CDD" id="cd04301">
    <property type="entry name" value="NAT_SF"/>
    <property type="match status" value="1"/>
</dbReference>
<evidence type="ECO:0000313" key="2">
    <source>
        <dbReference type="EMBL" id="MEI5907645.1"/>
    </source>
</evidence>
<dbReference type="PROSITE" id="PS51186">
    <property type="entry name" value="GNAT"/>
    <property type="match status" value="1"/>
</dbReference>
<dbReference type="Gene3D" id="3.40.630.30">
    <property type="match status" value="1"/>
</dbReference>
<gene>
    <name evidence="2" type="ORF">WAK64_11315</name>
</gene>
<dbReference type="RefSeq" id="WP_336587083.1">
    <property type="nucleotide sequence ID" value="NZ_JBBAXC010000008.1"/>
</dbReference>
<proteinExistence type="predicted"/>
<protein>
    <submittedName>
        <fullName evidence="2">GNAT family N-acetyltransferase</fullName>
    </submittedName>
</protein>